<evidence type="ECO:0000256" key="5">
    <source>
        <dbReference type="ARBA" id="ARBA00023136"/>
    </source>
</evidence>
<dbReference type="PANTHER" id="PTHR11384:SF59">
    <property type="entry name" value="LYSOSOMAL COBALAMIN TRANSPORTER ABCD4"/>
    <property type="match status" value="1"/>
</dbReference>
<dbReference type="SUPFAM" id="SSF52540">
    <property type="entry name" value="P-loop containing nucleoside triphosphate hydrolases"/>
    <property type="match status" value="1"/>
</dbReference>
<evidence type="ECO:0000313" key="8">
    <source>
        <dbReference type="EMBL" id="TRL38808.1"/>
    </source>
</evidence>
<organism evidence="8 9">
    <name type="scientific">Rhizobium straminoryzae</name>
    <dbReference type="NCBI Taxonomy" id="1387186"/>
    <lineage>
        <taxon>Bacteria</taxon>
        <taxon>Pseudomonadati</taxon>
        <taxon>Pseudomonadota</taxon>
        <taxon>Alphaproteobacteria</taxon>
        <taxon>Hyphomicrobiales</taxon>
        <taxon>Rhizobiaceae</taxon>
        <taxon>Rhizobium/Agrobacterium group</taxon>
        <taxon>Rhizobium</taxon>
    </lineage>
</organism>
<evidence type="ECO:0000256" key="3">
    <source>
        <dbReference type="ARBA" id="ARBA00022692"/>
    </source>
</evidence>
<feature type="transmembrane region" description="Helical" evidence="6">
    <location>
        <begin position="43"/>
        <end position="62"/>
    </location>
</feature>
<protein>
    <submittedName>
        <fullName evidence="8">ABC transporter ATP-binding protein/permease</fullName>
    </submittedName>
</protein>
<feature type="transmembrane region" description="Helical" evidence="6">
    <location>
        <begin position="203"/>
        <end position="223"/>
    </location>
</feature>
<comment type="subcellular location">
    <subcellularLocation>
        <location evidence="1">Cell membrane</location>
        <topology evidence="1">Multi-pass membrane protein</topology>
    </subcellularLocation>
</comment>
<gene>
    <name evidence="8" type="ORF">FNA46_11630</name>
</gene>
<dbReference type="Gene3D" id="3.40.50.300">
    <property type="entry name" value="P-loop containing nucleotide triphosphate hydrolases"/>
    <property type="match status" value="1"/>
</dbReference>
<proteinExistence type="predicted"/>
<keyword evidence="5 6" id="KW-0472">Membrane</keyword>
<keyword evidence="8" id="KW-0067">ATP-binding</keyword>
<dbReference type="SUPFAM" id="SSF90123">
    <property type="entry name" value="ABC transporter transmembrane region"/>
    <property type="match status" value="1"/>
</dbReference>
<keyword evidence="8" id="KW-0547">Nucleotide-binding</keyword>
<feature type="transmembrane region" description="Helical" evidence="6">
    <location>
        <begin position="164"/>
        <end position="183"/>
    </location>
</feature>
<dbReference type="InterPro" id="IPR036640">
    <property type="entry name" value="ABC1_TM_sf"/>
</dbReference>
<feature type="transmembrane region" description="Helical" evidence="6">
    <location>
        <begin position="288"/>
        <end position="312"/>
    </location>
</feature>
<accession>A0A549TAB3</accession>
<dbReference type="GO" id="GO:0005524">
    <property type="term" value="F:ATP binding"/>
    <property type="evidence" value="ECO:0007669"/>
    <property type="project" value="UniProtKB-KW"/>
</dbReference>
<comment type="caution">
    <text evidence="8">The sequence shown here is derived from an EMBL/GenBank/DDBJ whole genome shotgun (WGS) entry which is preliminary data.</text>
</comment>
<dbReference type="PANTHER" id="PTHR11384">
    <property type="entry name" value="ATP-BINDING CASSETTE, SUB-FAMILY D MEMBER"/>
    <property type="match status" value="1"/>
</dbReference>
<sequence>MAETNQDGGKATEFDIDSADFRFDAQLRLMMGAFWQSAVRNRVLLLTVALLAVILTTVYAQYRLNYWNTPFYNALERRDLPAFLSELKVFFVIAGSLLILNVVQAWLNQMTALYMREGLARDLVDQWMAPRRALKLANLGTIGINPDQRLHEDARNLAELSTSLAIGLVNSTILLLSFIGVLWSISSDFSFTIDGRQIAIPGYMVWAALLYAASASLLSNMVGRRLPGLNTLRYSKEAELRFALMRTNENLMAITVTHGEDSERRRMQAAVTEVLAVIRRLALGYTNLTWVSSGFGWLTTIAPILIAAPVYFSGSISFGGLMMAIGAFNQVNTALRWYIDNFRPIADWKAALYRVSVFRRALCQIGQEEAEDKAPALLTASPESRIVLGDLVLLPGPGGRDSDKGMELAGEVTISPGDRVMFNGDPRANRHLLFLAMAGLWPWGTGEIRMPSADTVLFMPQKGYFPDASLREVMAYPNKASEFSDEQLRAALSAAGLDRLAGHLDARERWDRTLEEEERTRLRLASALLIQPDWLIIDDALESLDAEAQQDCVELLGTLRNTAIVYIGRSDVFTRLQPRIVHLTPLHTS</sequence>
<keyword evidence="3 6" id="KW-0812">Transmembrane</keyword>
<feature type="domain" description="ABC transmembrane type-1" evidence="7">
    <location>
        <begin position="48"/>
        <end position="347"/>
    </location>
</feature>
<dbReference type="GO" id="GO:0140359">
    <property type="term" value="F:ABC-type transporter activity"/>
    <property type="evidence" value="ECO:0007669"/>
    <property type="project" value="InterPro"/>
</dbReference>
<dbReference type="PROSITE" id="PS50929">
    <property type="entry name" value="ABC_TM1F"/>
    <property type="match status" value="1"/>
</dbReference>
<dbReference type="GO" id="GO:0005886">
    <property type="term" value="C:plasma membrane"/>
    <property type="evidence" value="ECO:0007669"/>
    <property type="project" value="UniProtKB-SubCell"/>
</dbReference>
<keyword evidence="2" id="KW-0813">Transport</keyword>
<name>A0A549TAB3_9HYPH</name>
<keyword evidence="9" id="KW-1185">Reference proteome</keyword>
<evidence type="ECO:0000256" key="4">
    <source>
        <dbReference type="ARBA" id="ARBA00022989"/>
    </source>
</evidence>
<dbReference type="RefSeq" id="WP_143125367.1">
    <property type="nucleotide sequence ID" value="NZ_VJMG01000028.1"/>
</dbReference>
<evidence type="ECO:0000259" key="7">
    <source>
        <dbReference type="PROSITE" id="PS50929"/>
    </source>
</evidence>
<dbReference type="AlphaFoldDB" id="A0A549TAB3"/>
<evidence type="ECO:0000256" key="6">
    <source>
        <dbReference type="SAM" id="Phobius"/>
    </source>
</evidence>
<feature type="transmembrane region" description="Helical" evidence="6">
    <location>
        <begin position="82"/>
        <end position="107"/>
    </location>
</feature>
<evidence type="ECO:0000256" key="1">
    <source>
        <dbReference type="ARBA" id="ARBA00004651"/>
    </source>
</evidence>
<dbReference type="EMBL" id="VJMG01000028">
    <property type="protein sequence ID" value="TRL38808.1"/>
    <property type="molecule type" value="Genomic_DNA"/>
</dbReference>
<dbReference type="Proteomes" id="UP000316801">
    <property type="component" value="Unassembled WGS sequence"/>
</dbReference>
<dbReference type="Pfam" id="PF06472">
    <property type="entry name" value="ABC_membrane_2"/>
    <property type="match status" value="1"/>
</dbReference>
<evidence type="ECO:0000256" key="2">
    <source>
        <dbReference type="ARBA" id="ARBA00022448"/>
    </source>
</evidence>
<reference evidence="8 9" key="1">
    <citation type="submission" date="2019-07" db="EMBL/GenBank/DDBJ databases">
        <title>Ln-dependent methylotrophs.</title>
        <authorList>
            <person name="Tani A."/>
        </authorList>
    </citation>
    <scope>NUCLEOTIDE SEQUENCE [LARGE SCALE GENOMIC DNA]</scope>
    <source>
        <strain evidence="8 9">SM12</strain>
    </source>
</reference>
<dbReference type="InterPro" id="IPR027417">
    <property type="entry name" value="P-loop_NTPase"/>
</dbReference>
<keyword evidence="4 6" id="KW-1133">Transmembrane helix</keyword>
<evidence type="ECO:0000313" key="9">
    <source>
        <dbReference type="Proteomes" id="UP000316801"/>
    </source>
</evidence>
<dbReference type="InterPro" id="IPR050835">
    <property type="entry name" value="ABC_transporter_sub-D"/>
</dbReference>
<dbReference type="InterPro" id="IPR011527">
    <property type="entry name" value="ABC1_TM_dom"/>
</dbReference>
<dbReference type="Gene3D" id="1.20.1560.10">
    <property type="entry name" value="ABC transporter type 1, transmembrane domain"/>
    <property type="match status" value="1"/>
</dbReference>